<proteinExistence type="predicted"/>
<reference evidence="8" key="1">
    <citation type="journal article" date="2019" name="Int. J. Syst. Evol. Microbiol.">
        <title>The Global Catalogue of Microorganisms (GCM) 10K type strain sequencing project: providing services to taxonomists for standard genome sequencing and annotation.</title>
        <authorList>
            <consortium name="The Broad Institute Genomics Platform"/>
            <consortium name="The Broad Institute Genome Sequencing Center for Infectious Disease"/>
            <person name="Wu L."/>
            <person name="Ma J."/>
        </authorList>
    </citation>
    <scope>NUCLEOTIDE SEQUENCE [LARGE SCALE GENOMIC DNA]</scope>
    <source>
        <strain evidence="8">JCM 17664</strain>
    </source>
</reference>
<evidence type="ECO:0000256" key="5">
    <source>
        <dbReference type="ARBA" id="ARBA00023136"/>
    </source>
</evidence>
<feature type="transmembrane region" description="Helical" evidence="6">
    <location>
        <begin position="6"/>
        <end position="27"/>
    </location>
</feature>
<organism evidence="7 8">
    <name type="scientific">Compostibacter hankyongensis</name>
    <dbReference type="NCBI Taxonomy" id="1007089"/>
    <lineage>
        <taxon>Bacteria</taxon>
        <taxon>Pseudomonadati</taxon>
        <taxon>Bacteroidota</taxon>
        <taxon>Chitinophagia</taxon>
        <taxon>Chitinophagales</taxon>
        <taxon>Chitinophagaceae</taxon>
        <taxon>Compostibacter</taxon>
    </lineage>
</organism>
<accession>A0ABP8FTC6</accession>
<feature type="transmembrane region" description="Helical" evidence="6">
    <location>
        <begin position="39"/>
        <end position="64"/>
    </location>
</feature>
<dbReference type="EMBL" id="BAABFN010000004">
    <property type="protein sequence ID" value="GAA4310344.1"/>
    <property type="molecule type" value="Genomic_DNA"/>
</dbReference>
<keyword evidence="8" id="KW-1185">Reference proteome</keyword>
<evidence type="ECO:0000256" key="2">
    <source>
        <dbReference type="ARBA" id="ARBA00022475"/>
    </source>
</evidence>
<keyword evidence="3 6" id="KW-0812">Transmembrane</keyword>
<dbReference type="Proteomes" id="UP001501207">
    <property type="component" value="Unassembled WGS sequence"/>
</dbReference>
<dbReference type="Pfam" id="PF01810">
    <property type="entry name" value="LysE"/>
    <property type="match status" value="1"/>
</dbReference>
<sequence length="212" mass="23014">MTAAFIGGLGLGIFLSLSVGPVIFAIIKYSVNSGFRAGLCFAIGVSCSDTMFVVLGNVASSFIYELGEMTRTIGIVGGIVLIGMGLYGLFFKKLRIRAGEDRPVLTRKRDYAKVWLSGYLMNTLNPAVVLFWLGICTANSALELDYRLVLFGTCLAFVLSADIAKVFLADKIRHRLTLGTVRWLNRIAAVSMLVFGGILLYAVVFRVGKLGH</sequence>
<dbReference type="RefSeq" id="WP_344978536.1">
    <property type="nucleotide sequence ID" value="NZ_BAABFN010000004.1"/>
</dbReference>
<evidence type="ECO:0000256" key="3">
    <source>
        <dbReference type="ARBA" id="ARBA00022692"/>
    </source>
</evidence>
<evidence type="ECO:0000256" key="4">
    <source>
        <dbReference type="ARBA" id="ARBA00022989"/>
    </source>
</evidence>
<name>A0ABP8FTC6_9BACT</name>
<evidence type="ECO:0000256" key="1">
    <source>
        <dbReference type="ARBA" id="ARBA00004651"/>
    </source>
</evidence>
<evidence type="ECO:0000313" key="8">
    <source>
        <dbReference type="Proteomes" id="UP001501207"/>
    </source>
</evidence>
<keyword evidence="2" id="KW-1003">Cell membrane</keyword>
<gene>
    <name evidence="7" type="ORF">GCM10023143_18750</name>
</gene>
<dbReference type="PANTHER" id="PTHR30086">
    <property type="entry name" value="ARGININE EXPORTER PROTEIN ARGO"/>
    <property type="match status" value="1"/>
</dbReference>
<feature type="transmembrane region" description="Helical" evidence="6">
    <location>
        <begin position="147"/>
        <end position="168"/>
    </location>
</feature>
<feature type="transmembrane region" description="Helical" evidence="6">
    <location>
        <begin position="112"/>
        <end position="135"/>
    </location>
</feature>
<dbReference type="PANTHER" id="PTHR30086:SF20">
    <property type="entry name" value="ARGININE EXPORTER PROTEIN ARGO-RELATED"/>
    <property type="match status" value="1"/>
</dbReference>
<comment type="subcellular location">
    <subcellularLocation>
        <location evidence="1">Cell membrane</location>
        <topology evidence="1">Multi-pass membrane protein</topology>
    </subcellularLocation>
</comment>
<feature type="transmembrane region" description="Helical" evidence="6">
    <location>
        <begin position="188"/>
        <end position="208"/>
    </location>
</feature>
<feature type="transmembrane region" description="Helical" evidence="6">
    <location>
        <begin position="70"/>
        <end position="91"/>
    </location>
</feature>
<keyword evidence="4 6" id="KW-1133">Transmembrane helix</keyword>
<protein>
    <submittedName>
        <fullName evidence="7">LysE family translocator</fullName>
    </submittedName>
</protein>
<dbReference type="InterPro" id="IPR001123">
    <property type="entry name" value="LeuE-type"/>
</dbReference>
<evidence type="ECO:0000256" key="6">
    <source>
        <dbReference type="SAM" id="Phobius"/>
    </source>
</evidence>
<comment type="caution">
    <text evidence="7">The sequence shown here is derived from an EMBL/GenBank/DDBJ whole genome shotgun (WGS) entry which is preliminary data.</text>
</comment>
<keyword evidence="5 6" id="KW-0472">Membrane</keyword>
<evidence type="ECO:0000313" key="7">
    <source>
        <dbReference type="EMBL" id="GAA4310344.1"/>
    </source>
</evidence>